<accession>A0ABD3S6B5</accession>
<feature type="region of interest" description="Disordered" evidence="1">
    <location>
        <begin position="380"/>
        <end position="402"/>
    </location>
</feature>
<feature type="compositionally biased region" description="Acidic residues" evidence="1">
    <location>
        <begin position="449"/>
        <end position="458"/>
    </location>
</feature>
<dbReference type="PANTHER" id="PTHR36071:SF1">
    <property type="entry name" value="DNA DOUBLE-STRAND BREAK REPAIR PROTEIN"/>
    <property type="match status" value="1"/>
</dbReference>
<comment type="caution">
    <text evidence="2">The sequence shown here is derived from an EMBL/GenBank/DDBJ whole genome shotgun (WGS) entry which is preliminary data.</text>
</comment>
<feature type="compositionally biased region" description="Polar residues" evidence="1">
    <location>
        <begin position="390"/>
        <end position="399"/>
    </location>
</feature>
<feature type="compositionally biased region" description="Basic and acidic residues" evidence="1">
    <location>
        <begin position="561"/>
        <end position="571"/>
    </location>
</feature>
<dbReference type="PANTHER" id="PTHR36071">
    <property type="entry name" value="DNA DOUBLE-STRAND BREAK REPAIR PROTEIN"/>
    <property type="match status" value="1"/>
</dbReference>
<dbReference type="EMBL" id="JBJXBP010000007">
    <property type="protein sequence ID" value="KAL3820022.1"/>
    <property type="molecule type" value="Genomic_DNA"/>
</dbReference>
<sequence>MVYVFSMEENFGVNTKEDLKALTSEIKEQDSLLRLKRRWLMDLPLLNSEEKRVEELFPPNDRILPESLLREDDNSYEDIKSCVEIGFGAHKCGPKHQCVKEDAEIFNSCEDFKEIHFLVDDMTNRGLYSLTKILSGGEIKFERTKLSMKRTIKEFLPDVISDKNEIAQPKLKQLYQVLKDPNNFCGSQMVLSTPSEAYYAAAVKVLDGLEDFSFSILNSMHRKLKGKRGLMPAMRAPKSVRGRDSIIKSLRKSCTKMLLELGKVGEPAESLSGALGVAGLALKLLLKCPSAVEFRKFPPEMEALHNNIAKAYWLLKDTKRVSLIELKKVQLLHDPDIELSVRSLRVMMRKLLTEYLFECSDMDMIPDRLIKTLDIINRRSRSPHHRKQSTSKTNLSSQELSEEVQKEVDHVLNVSAQAKEVVLDCHSGHEFDQDFDHAYMDNFDESDTFFISDDDNEQSGDSGFHSHNLTESVGETNHAEFNSPVSPSERDGSDPLLSPMERLNVNSPSCKESEVLDGQSMAREQNPLGCENIGLTNSHPVKVKTEQNSSSPSHSHNMNISHDDSKSEETVRCSSAAPKVEFSDFPVEETNLVSQQSKFRNQYLEVQEACDSTSMVAYRFVGHMLDELAKIEGLELYEVDRLYLRSYASVLEDSEELSDTLLTSKFSGMWQNVLNH</sequence>
<feature type="region of interest" description="Disordered" evidence="1">
    <location>
        <begin position="543"/>
        <end position="572"/>
    </location>
</feature>
<gene>
    <name evidence="2" type="ORF">ACJIZ3_005927</name>
</gene>
<protein>
    <submittedName>
        <fullName evidence="2">Uncharacterized protein</fullName>
    </submittedName>
</protein>
<evidence type="ECO:0000313" key="3">
    <source>
        <dbReference type="Proteomes" id="UP001634393"/>
    </source>
</evidence>
<keyword evidence="3" id="KW-1185">Reference proteome</keyword>
<evidence type="ECO:0000313" key="2">
    <source>
        <dbReference type="EMBL" id="KAL3820022.1"/>
    </source>
</evidence>
<proteinExistence type="predicted"/>
<feature type="compositionally biased region" description="Basic residues" evidence="1">
    <location>
        <begin position="380"/>
        <end position="389"/>
    </location>
</feature>
<feature type="compositionally biased region" description="Low complexity" evidence="1">
    <location>
        <begin position="548"/>
        <end position="560"/>
    </location>
</feature>
<dbReference type="Proteomes" id="UP001634393">
    <property type="component" value="Unassembled WGS sequence"/>
</dbReference>
<dbReference type="AlphaFoldDB" id="A0ABD3S6B5"/>
<feature type="compositionally biased region" description="Polar residues" evidence="1">
    <location>
        <begin position="459"/>
        <end position="486"/>
    </location>
</feature>
<feature type="region of interest" description="Disordered" evidence="1">
    <location>
        <begin position="449"/>
        <end position="511"/>
    </location>
</feature>
<reference evidence="2 3" key="1">
    <citation type="submission" date="2024-12" db="EMBL/GenBank/DDBJ databases">
        <title>The unique morphological basis and parallel evolutionary history of personate flowers in Penstemon.</title>
        <authorList>
            <person name="Depatie T.H."/>
            <person name="Wessinger C.A."/>
        </authorList>
    </citation>
    <scope>NUCLEOTIDE SEQUENCE [LARGE SCALE GENOMIC DNA]</scope>
    <source>
        <strain evidence="2">WTNN_2</strain>
        <tissue evidence="2">Leaf</tissue>
    </source>
</reference>
<evidence type="ECO:0000256" key="1">
    <source>
        <dbReference type="SAM" id="MobiDB-lite"/>
    </source>
</evidence>
<organism evidence="2 3">
    <name type="scientific">Penstemon smallii</name>
    <dbReference type="NCBI Taxonomy" id="265156"/>
    <lineage>
        <taxon>Eukaryota</taxon>
        <taxon>Viridiplantae</taxon>
        <taxon>Streptophyta</taxon>
        <taxon>Embryophyta</taxon>
        <taxon>Tracheophyta</taxon>
        <taxon>Spermatophyta</taxon>
        <taxon>Magnoliopsida</taxon>
        <taxon>eudicotyledons</taxon>
        <taxon>Gunneridae</taxon>
        <taxon>Pentapetalae</taxon>
        <taxon>asterids</taxon>
        <taxon>lamiids</taxon>
        <taxon>Lamiales</taxon>
        <taxon>Plantaginaceae</taxon>
        <taxon>Cheloneae</taxon>
        <taxon>Penstemon</taxon>
    </lineage>
</organism>
<name>A0ABD3S6B5_9LAMI</name>